<reference evidence="2" key="1">
    <citation type="submission" date="2021-02" db="EMBL/GenBank/DDBJ databases">
        <authorList>
            <person name="Dougan E. K."/>
            <person name="Rhodes N."/>
            <person name="Thang M."/>
            <person name="Chan C."/>
        </authorList>
    </citation>
    <scope>NUCLEOTIDE SEQUENCE</scope>
</reference>
<sequence length="112" mass="12354">MAAGAILRDRHVPRGDDLIPLDVTDDKDSRDAERHRPKAMRLMTERYLGVLRDDKTLELLDLDNGGATSAKLTLQTKTHLESFCASSDHMYLLGSGSHPSLLRVPLRAAFAG</sequence>
<feature type="region of interest" description="Disordered" evidence="1">
    <location>
        <begin position="15"/>
        <end position="36"/>
    </location>
</feature>
<evidence type="ECO:0000313" key="3">
    <source>
        <dbReference type="Proteomes" id="UP000604046"/>
    </source>
</evidence>
<dbReference type="AlphaFoldDB" id="A0A812KJ40"/>
<evidence type="ECO:0000313" key="2">
    <source>
        <dbReference type="EMBL" id="CAE7231272.1"/>
    </source>
</evidence>
<dbReference type="Proteomes" id="UP000604046">
    <property type="component" value="Unassembled WGS sequence"/>
</dbReference>
<organism evidence="2 3">
    <name type="scientific">Symbiodinium natans</name>
    <dbReference type="NCBI Taxonomy" id="878477"/>
    <lineage>
        <taxon>Eukaryota</taxon>
        <taxon>Sar</taxon>
        <taxon>Alveolata</taxon>
        <taxon>Dinophyceae</taxon>
        <taxon>Suessiales</taxon>
        <taxon>Symbiodiniaceae</taxon>
        <taxon>Symbiodinium</taxon>
    </lineage>
</organism>
<accession>A0A812KJ40</accession>
<evidence type="ECO:0000256" key="1">
    <source>
        <dbReference type="SAM" id="MobiDB-lite"/>
    </source>
</evidence>
<proteinExistence type="predicted"/>
<gene>
    <name evidence="2" type="primary">fumA</name>
    <name evidence="2" type="ORF">SNAT2548_LOCUS9470</name>
</gene>
<comment type="caution">
    <text evidence="2">The sequence shown here is derived from an EMBL/GenBank/DDBJ whole genome shotgun (WGS) entry which is preliminary data.</text>
</comment>
<keyword evidence="3" id="KW-1185">Reference proteome</keyword>
<protein>
    <submittedName>
        <fullName evidence="2">FumA protein</fullName>
    </submittedName>
</protein>
<feature type="compositionally biased region" description="Basic and acidic residues" evidence="1">
    <location>
        <begin position="24"/>
        <end position="34"/>
    </location>
</feature>
<name>A0A812KJ40_9DINO</name>
<dbReference type="EMBL" id="CAJNDS010000739">
    <property type="protein sequence ID" value="CAE7231272.1"/>
    <property type="molecule type" value="Genomic_DNA"/>
</dbReference>